<dbReference type="Pfam" id="PF10704">
    <property type="entry name" value="DUF2508"/>
    <property type="match status" value="1"/>
</dbReference>
<reference evidence="1" key="1">
    <citation type="submission" date="2020-02" db="EMBL/GenBank/DDBJ databases">
        <authorList>
            <person name="Shen X.-R."/>
            <person name="Zhang Y.-X."/>
        </authorList>
    </citation>
    <scope>NUCLEOTIDE SEQUENCE</scope>
    <source>
        <strain evidence="1">SYP-B3998</strain>
    </source>
</reference>
<name>A0A6G4A1T5_9BACL</name>
<proteinExistence type="predicted"/>
<protein>
    <submittedName>
        <fullName evidence="1">DUF2508 family protein</fullName>
    </submittedName>
</protein>
<comment type="caution">
    <text evidence="1">The sequence shown here is derived from an EMBL/GenBank/DDBJ whole genome shotgun (WGS) entry which is preliminary data.</text>
</comment>
<organism evidence="1">
    <name type="scientific">Paenibacillus sp. SYP-B3998</name>
    <dbReference type="NCBI Taxonomy" id="2678564"/>
    <lineage>
        <taxon>Bacteria</taxon>
        <taxon>Bacillati</taxon>
        <taxon>Bacillota</taxon>
        <taxon>Bacilli</taxon>
        <taxon>Bacillales</taxon>
        <taxon>Paenibacillaceae</taxon>
        <taxon>Paenibacillus</taxon>
    </lineage>
</organism>
<dbReference type="EMBL" id="JAAIKC010000005">
    <property type="protein sequence ID" value="NEW07607.1"/>
    <property type="molecule type" value="Genomic_DNA"/>
</dbReference>
<dbReference type="InterPro" id="IPR019644">
    <property type="entry name" value="DUF2508"/>
</dbReference>
<accession>A0A6G4A1T5</accession>
<dbReference type="AlphaFoldDB" id="A0A6G4A1T5"/>
<gene>
    <name evidence="1" type="ORF">GK047_16495</name>
</gene>
<evidence type="ECO:0000313" key="1">
    <source>
        <dbReference type="EMBL" id="NEW07607.1"/>
    </source>
</evidence>
<sequence length="97" mass="11197">MEERNVKPALQSTSAQDKKKVLTKLDKELIKKDKQMLVAEIRIAHQSWLAAQAHFEFAVEKGQVDYAIYALEAAEKRFEMLIKQAKELRINLSDSDH</sequence>